<evidence type="ECO:0000313" key="3">
    <source>
        <dbReference type="RefSeq" id="XP_023169169.2"/>
    </source>
</evidence>
<sequence>MSVCQDDPWQVTNNSIKQGENGNSKVIEKFEDNFATTINKGDTKIRTDFDVSIKESNVTGSQPIEPLPDSANYLQLLERKLQKVQRGTKLLDSLQAKKQDCMRSLLASSVVPEPTFEQLLEFDTPIESGRLHRHLLPVQAVTVGETLQIVKYDELEVDEEHQTEQEEQN</sequence>
<dbReference type="KEGG" id="dhe:111598237"/>
<dbReference type="InterPro" id="IPR028039">
    <property type="entry name" value="CCDC32"/>
</dbReference>
<protein>
    <submittedName>
        <fullName evidence="3">Uncharacterized protein LOC111598237</fullName>
    </submittedName>
</protein>
<evidence type="ECO:0000313" key="2">
    <source>
        <dbReference type="Proteomes" id="UP000504633"/>
    </source>
</evidence>
<dbReference type="OMA" id="TFHIVEH"/>
<dbReference type="Proteomes" id="UP000504633">
    <property type="component" value="Unplaced"/>
</dbReference>
<dbReference type="OrthoDB" id="5982503at2759"/>
<accession>A0A6J1LQL4</accession>
<dbReference type="PANTHER" id="PTHR31800">
    <property type="entry name" value="COILED-COIL DOMAIN-CONTAINING PROTEIN 32"/>
    <property type="match status" value="1"/>
</dbReference>
<dbReference type="GeneID" id="111598237"/>
<reference evidence="3" key="1">
    <citation type="submission" date="2025-08" db="UniProtKB">
        <authorList>
            <consortium name="RefSeq"/>
        </authorList>
    </citation>
    <scope>IDENTIFICATION</scope>
    <source>
        <strain evidence="3">15085-1641.00</strain>
        <tissue evidence="3">Whole body</tissue>
    </source>
</reference>
<dbReference type="GO" id="GO:0044782">
    <property type="term" value="P:cilium organization"/>
    <property type="evidence" value="ECO:0007669"/>
    <property type="project" value="TreeGrafter"/>
</dbReference>
<dbReference type="PANTHER" id="PTHR31800:SF1">
    <property type="entry name" value="COILED-COIL DOMAIN-CONTAINING PROTEIN 32"/>
    <property type="match status" value="1"/>
</dbReference>
<dbReference type="Pfam" id="PF14989">
    <property type="entry name" value="CCDC32"/>
    <property type="match status" value="1"/>
</dbReference>
<feature type="region of interest" description="Disordered" evidence="1">
    <location>
        <begin position="1"/>
        <end position="20"/>
    </location>
</feature>
<name>A0A6J1LQL4_DROHY</name>
<gene>
    <name evidence="3" type="primary">LOC111598237</name>
</gene>
<feature type="compositionally biased region" description="Polar residues" evidence="1">
    <location>
        <begin position="10"/>
        <end position="20"/>
    </location>
</feature>
<proteinExistence type="predicted"/>
<dbReference type="AlphaFoldDB" id="A0A6J1LQL4"/>
<evidence type="ECO:0000256" key="1">
    <source>
        <dbReference type="SAM" id="MobiDB-lite"/>
    </source>
</evidence>
<organism evidence="2 3">
    <name type="scientific">Drosophila hydei</name>
    <name type="common">Fruit fly</name>
    <dbReference type="NCBI Taxonomy" id="7224"/>
    <lineage>
        <taxon>Eukaryota</taxon>
        <taxon>Metazoa</taxon>
        <taxon>Ecdysozoa</taxon>
        <taxon>Arthropoda</taxon>
        <taxon>Hexapoda</taxon>
        <taxon>Insecta</taxon>
        <taxon>Pterygota</taxon>
        <taxon>Neoptera</taxon>
        <taxon>Endopterygota</taxon>
        <taxon>Diptera</taxon>
        <taxon>Brachycera</taxon>
        <taxon>Muscomorpha</taxon>
        <taxon>Ephydroidea</taxon>
        <taxon>Drosophilidae</taxon>
        <taxon>Drosophila</taxon>
    </lineage>
</organism>
<dbReference type="RefSeq" id="XP_023169169.2">
    <property type="nucleotide sequence ID" value="XM_023313401.2"/>
</dbReference>
<keyword evidence="2" id="KW-1185">Reference proteome</keyword>